<dbReference type="RefSeq" id="WP_110827269.1">
    <property type="nucleotide sequence ID" value="NZ_QKLU01000001.1"/>
</dbReference>
<sequence>MLKPSLIISLLLSSFNLFAKPGLPSDSSLLDSLVKKKTFLLTNGNFNGPGWDMLRDEIKKVQFVMVGEQHGMAEIPYFTGKIADDFKPKALVIEIDPYSAEALKKLALKPDTWPAYFKERPYDMAFYSWQTEMELARKMQLQNIDIWGLNEINFLGMERFFTDLAALTKSADNKKWALSMAKTYKEHDKPIFTDEKRFGEFAAYTLKAATIDSMVTRFHNESPASKRMLNNLKLSIPAFANNYPMRVNLMKRNLLNYLSPIQTKDSISLPKLLFKFGANHVSRSKDMLRVYEMGNLADNLADAANKKTLHILIAGKQGTSNFMAPVNNSEAIKPYIWVKDDDLSSLHYFYNQVKENQWVIFDLRPLRSALERNKIQIKDPDLKKFITGFDVIVFFDKVSGNKFIE</sequence>
<feature type="signal peptide" evidence="1">
    <location>
        <begin position="1"/>
        <end position="19"/>
    </location>
</feature>
<gene>
    <name evidence="2" type="ORF">B0O44_101681</name>
</gene>
<dbReference type="EMBL" id="QKLU01000001">
    <property type="protein sequence ID" value="PYF77201.1"/>
    <property type="molecule type" value="Genomic_DNA"/>
</dbReference>
<comment type="caution">
    <text evidence="2">The sequence shown here is derived from an EMBL/GenBank/DDBJ whole genome shotgun (WGS) entry which is preliminary data.</text>
</comment>
<organism evidence="2 3">
    <name type="scientific">Pedobacter nutrimenti</name>
    <dbReference type="NCBI Taxonomy" id="1241337"/>
    <lineage>
        <taxon>Bacteria</taxon>
        <taxon>Pseudomonadati</taxon>
        <taxon>Bacteroidota</taxon>
        <taxon>Sphingobacteriia</taxon>
        <taxon>Sphingobacteriales</taxon>
        <taxon>Sphingobacteriaceae</taxon>
        <taxon>Pedobacter</taxon>
    </lineage>
</organism>
<name>A0A318UN65_9SPHI</name>
<evidence type="ECO:0000313" key="3">
    <source>
        <dbReference type="Proteomes" id="UP000248198"/>
    </source>
</evidence>
<reference evidence="2 3" key="1">
    <citation type="submission" date="2018-06" db="EMBL/GenBank/DDBJ databases">
        <title>Genomic Encyclopedia of Archaeal and Bacterial Type Strains, Phase II (KMG-II): from individual species to whole genera.</title>
        <authorList>
            <person name="Goeker M."/>
        </authorList>
    </citation>
    <scope>NUCLEOTIDE SEQUENCE [LARGE SCALE GENOMIC DNA]</scope>
    <source>
        <strain evidence="2 3">DSM 27372</strain>
    </source>
</reference>
<protein>
    <recommendedName>
        <fullName evidence="4">Haem-binding uptake Tiki superfamily ChaN domain-containing protein</fullName>
    </recommendedName>
</protein>
<dbReference type="SUPFAM" id="SSF159501">
    <property type="entry name" value="EreA/ChaN-like"/>
    <property type="match status" value="1"/>
</dbReference>
<dbReference type="OrthoDB" id="733813at2"/>
<keyword evidence="3" id="KW-1185">Reference proteome</keyword>
<evidence type="ECO:0008006" key="4">
    <source>
        <dbReference type="Google" id="ProtNLM"/>
    </source>
</evidence>
<dbReference type="Proteomes" id="UP000248198">
    <property type="component" value="Unassembled WGS sequence"/>
</dbReference>
<keyword evidence="1" id="KW-0732">Signal</keyword>
<feature type="chain" id="PRO_5016289640" description="Haem-binding uptake Tiki superfamily ChaN domain-containing protein" evidence="1">
    <location>
        <begin position="20"/>
        <end position="405"/>
    </location>
</feature>
<evidence type="ECO:0000256" key="1">
    <source>
        <dbReference type="SAM" id="SignalP"/>
    </source>
</evidence>
<proteinExistence type="predicted"/>
<dbReference type="AlphaFoldDB" id="A0A318UN65"/>
<accession>A0A318UN65</accession>
<evidence type="ECO:0000313" key="2">
    <source>
        <dbReference type="EMBL" id="PYF77201.1"/>
    </source>
</evidence>